<keyword evidence="3" id="KW-0998">Cell outer membrane</keyword>
<proteinExistence type="inferred from homology"/>
<dbReference type="HOGENOM" id="CLU_004317_1_0_10"/>
<gene>
    <name evidence="7" type="ordered locus">Phep_2243</name>
</gene>
<dbReference type="eggNOG" id="COG1629">
    <property type="taxonomic scope" value="Bacteria"/>
</dbReference>
<evidence type="ECO:0000256" key="1">
    <source>
        <dbReference type="ARBA" id="ARBA00004442"/>
    </source>
</evidence>
<dbReference type="InterPro" id="IPR012910">
    <property type="entry name" value="Plug_dom"/>
</dbReference>
<dbReference type="Proteomes" id="UP000000852">
    <property type="component" value="Chromosome"/>
</dbReference>
<dbReference type="InterPro" id="IPR036942">
    <property type="entry name" value="Beta-barrel_TonB_sf"/>
</dbReference>
<dbReference type="Gene3D" id="2.40.170.20">
    <property type="entry name" value="TonB-dependent receptor, beta-barrel domain"/>
    <property type="match status" value="1"/>
</dbReference>
<organism evidence="7 8">
    <name type="scientific">Pedobacter heparinus (strain ATCC 13125 / DSM 2366 / CIP 104194 / JCM 7457 / NBRC 12017 / NCIMB 9290 / NRRL B-14731 / HIM 762-3)</name>
    <dbReference type="NCBI Taxonomy" id="485917"/>
    <lineage>
        <taxon>Bacteria</taxon>
        <taxon>Pseudomonadati</taxon>
        <taxon>Bacteroidota</taxon>
        <taxon>Sphingobacteriia</taxon>
        <taxon>Sphingobacteriales</taxon>
        <taxon>Sphingobacteriaceae</taxon>
        <taxon>Pedobacter</taxon>
    </lineage>
</organism>
<dbReference type="NCBIfam" id="TIGR04056">
    <property type="entry name" value="OMP_RagA_SusC"/>
    <property type="match status" value="1"/>
</dbReference>
<evidence type="ECO:0000256" key="4">
    <source>
        <dbReference type="RuleBase" id="RU003357"/>
    </source>
</evidence>
<dbReference type="STRING" id="485917.Phep_2243"/>
<feature type="domain" description="TonB-dependent receptor plug" evidence="6">
    <location>
        <begin position="56"/>
        <end position="149"/>
    </location>
</feature>
<reference evidence="7 8" key="1">
    <citation type="journal article" date="2009" name="Stand. Genomic Sci.">
        <title>Complete genome sequence of Pedobacter heparinus type strain (HIM 762-3).</title>
        <authorList>
            <person name="Han C."/>
            <person name="Spring S."/>
            <person name="Lapidus A."/>
            <person name="Del Rio T.G."/>
            <person name="Tice H."/>
            <person name="Copeland A."/>
            <person name="Cheng J.F."/>
            <person name="Lucas S."/>
            <person name="Chen F."/>
            <person name="Nolan M."/>
            <person name="Bruce D."/>
            <person name="Goodwin L."/>
            <person name="Pitluck S."/>
            <person name="Ivanova N."/>
            <person name="Mavromatis K."/>
            <person name="Mikhailova N."/>
            <person name="Pati A."/>
            <person name="Chen A."/>
            <person name="Palaniappan K."/>
            <person name="Land M."/>
            <person name="Hauser L."/>
            <person name="Chang Y.J."/>
            <person name="Jeffries C.C."/>
            <person name="Saunders E."/>
            <person name="Chertkov O."/>
            <person name="Brettin T."/>
            <person name="Goker M."/>
            <person name="Rohde M."/>
            <person name="Bristow J."/>
            <person name="Eisen J.A."/>
            <person name="Markowitz V."/>
            <person name="Hugenholtz P."/>
            <person name="Kyrpides N.C."/>
            <person name="Klenk H.P."/>
            <person name="Detter J.C."/>
        </authorList>
    </citation>
    <scope>NUCLEOTIDE SEQUENCE [LARGE SCALE GENOMIC DNA]</scope>
    <source>
        <strain evidence="8">ATCC 13125 / DSM 2366 / CIP 104194 / JCM 7457 / NBRC 12017 / NCIMB 9290 / NRRL B-14731 / HIM 762-3</strain>
    </source>
</reference>
<dbReference type="InterPro" id="IPR000531">
    <property type="entry name" value="Beta-barrel_TonB"/>
</dbReference>
<evidence type="ECO:0000256" key="2">
    <source>
        <dbReference type="ARBA" id="ARBA00023136"/>
    </source>
</evidence>
<keyword evidence="4" id="KW-0798">TonB box</keyword>
<comment type="subcellular location">
    <subcellularLocation>
        <location evidence="1 4">Cell outer membrane</location>
    </subcellularLocation>
</comment>
<name>C6XY29_PEDHD</name>
<dbReference type="KEGG" id="phe:Phep_2243"/>
<evidence type="ECO:0000313" key="7">
    <source>
        <dbReference type="EMBL" id="ACU04447.1"/>
    </source>
</evidence>
<dbReference type="SUPFAM" id="SSF56935">
    <property type="entry name" value="Porins"/>
    <property type="match status" value="1"/>
</dbReference>
<evidence type="ECO:0000313" key="8">
    <source>
        <dbReference type="Proteomes" id="UP000000852"/>
    </source>
</evidence>
<comment type="similarity">
    <text evidence="4">Belongs to the TonB-dependent receptor family.</text>
</comment>
<dbReference type="AlphaFoldDB" id="C6XY29"/>
<accession>C6XY29</accession>
<keyword evidence="7" id="KW-0675">Receptor</keyword>
<feature type="domain" description="TonB-dependent receptor-like beta-barrel" evidence="5">
    <location>
        <begin position="322"/>
        <end position="881"/>
    </location>
</feature>
<dbReference type="Gene3D" id="2.170.130.10">
    <property type="entry name" value="TonB-dependent receptor, plug domain"/>
    <property type="match status" value="1"/>
</dbReference>
<dbReference type="EMBL" id="CP001681">
    <property type="protein sequence ID" value="ACU04447.1"/>
    <property type="molecule type" value="Genomic_DNA"/>
</dbReference>
<evidence type="ECO:0000259" key="5">
    <source>
        <dbReference type="Pfam" id="PF00593"/>
    </source>
</evidence>
<keyword evidence="8" id="KW-1185">Reference proteome</keyword>
<dbReference type="Pfam" id="PF07715">
    <property type="entry name" value="Plug"/>
    <property type="match status" value="1"/>
</dbReference>
<dbReference type="InterPro" id="IPR023996">
    <property type="entry name" value="TonB-dep_OMP_SusC/RagA"/>
</dbReference>
<evidence type="ECO:0000256" key="3">
    <source>
        <dbReference type="ARBA" id="ARBA00023237"/>
    </source>
</evidence>
<sequence length="913" mass="100612">MASAPAAGPVIRNEFRISATQLKTGSASWQDSLKLKRKKPAQLLSGSVSDTLKIASSDAIYTADLLKSPTGSLYNILTGRLSGLYTNQSSGEPGFDGAALQLRGQSPLMIIDGIPRSVTLLDPEEIESVTVLKDALATAMLGVRGSNGALLITTRKGFNGKRKIAFTAQTGVQQALKMPDFLNAYDYANLYNEALRNDGLAAKYSNADLEAYRNGTDPTGHPDVNWKDQVLRPAAPISRYNLNVSGGGDATRYFISLENFNQGGLIKESDANKYSTNSSITRYIVRSNIEVDLDRQTTLGLRLFGRIMNGTEPGGTVTNIFSSLINTPNNAYPVFNPDGSLGGVQQFTNNIYGQATAAGYQATYNRDMIADVSLTRKLDSWAKGLWVRGMASYFASASQRTMRNKTFATYQYTGTGYRVFGVNGDQSNASTVSQNNRQVYAEFSAGYSNRFGANGIDVYLAANSDTRSIDGDLDLNYSGISGKLTYDFNKKYIAELAFGMNRSNRYPKGTPLGLFPALGLAWNIYQEDFMKDSWLKDLKLSASYGKTGWDKAGYYVFNQYYTDASGLGYVFGATPATVNGVTESTLANPDIRWEKSDKLNIGLQGSVLNQRLAFDVQYFNNKYYDLLMQRGRNSAVLGNDYPDENIGINRYTGADFQLKWQQQSGNFSYFIGGNASLVKSRVIYSDEVFQQYSWMQRTGQAVGQPFGYIAEGLYQTVDAGSVAVTGYTPQPGDIKYKDLNNDGIIDQYDEAPIGSTKPLFFYGVTLGFNWKGLDFSALLQGVENRNMLLTGNSEWEFQSNGFGQAYPFQLDRWTPQTAGSASYPRLTAGSNVNNHKTSSYWMHSGDYLRLKTVELGYTLPMRISRKIKLDNIRVFANALNLFTIADFDRVDPEVKPGSYPIQRVINGGISIKL</sequence>
<dbReference type="Pfam" id="PF00593">
    <property type="entry name" value="TonB_dep_Rec_b-barrel"/>
    <property type="match status" value="1"/>
</dbReference>
<dbReference type="GO" id="GO:0009279">
    <property type="term" value="C:cell outer membrane"/>
    <property type="evidence" value="ECO:0007669"/>
    <property type="project" value="UniProtKB-SubCell"/>
</dbReference>
<keyword evidence="2 4" id="KW-0472">Membrane</keyword>
<protein>
    <submittedName>
        <fullName evidence="7">TonB-dependent receptor</fullName>
    </submittedName>
</protein>
<dbReference type="InterPro" id="IPR037066">
    <property type="entry name" value="Plug_dom_sf"/>
</dbReference>
<evidence type="ECO:0000259" key="6">
    <source>
        <dbReference type="Pfam" id="PF07715"/>
    </source>
</evidence>